<feature type="domain" description="Glycosyltransferase family 28 N-terminal" evidence="1">
    <location>
        <begin position="14"/>
        <end position="96"/>
    </location>
</feature>
<dbReference type="Pfam" id="PF06722">
    <property type="entry name" value="EryCIII-like_C"/>
    <property type="match status" value="1"/>
</dbReference>
<dbReference type="Proteomes" id="UP000280307">
    <property type="component" value="Unassembled WGS sequence"/>
</dbReference>
<dbReference type="InterPro" id="IPR010610">
    <property type="entry name" value="EryCIII-like_C"/>
</dbReference>
<feature type="domain" description="Erythromycin biosynthesis protein CIII-like C-terminal" evidence="2">
    <location>
        <begin position="283"/>
        <end position="401"/>
    </location>
</feature>
<dbReference type="PANTHER" id="PTHR48050">
    <property type="entry name" value="STEROL 3-BETA-GLUCOSYLTRANSFERASE"/>
    <property type="match status" value="1"/>
</dbReference>
<proteinExistence type="predicted"/>
<sequence length="423" mass="44890">MAKRTGNSVAAPTIAILTYGSRGDVQPLVALGVGLRRAGYGVRLAAPARFQALAQGHQLDFVALPGDLEQLSRALGDEAGQRPVQQMWVIMRHALALARETMQQFGVAVQGADLIVHSFLTSNAGHQLAHALGIPDLAVQLFPFFVPYHTFPNVALLQPDLGPWRNRASHHVANQIYHLSNRLSYHWLRRRVPTLGPARPAWPQPGLTTPLLLAYSPLVVGPTPASAPLARAIGFLHLPAEAEAYTPPPQLAAFLEAGPPPIFVGFGSMASRHAPRMATLLLEGLGRNGQRVIVQRGWAGIATDALPAWAHAIDEVPHAWLFPRMAAVIHHGGAGTTAAALCAGVPSWVIPFTADQPFWGRRTHQLGVGPAPAPVAHVDQHALAVALSHFSAPATQRRAAQVGAALRAEQGLAAAVGVVGTML</sequence>
<dbReference type="FunFam" id="3.40.50.2000:FF:000009">
    <property type="entry name" value="Sterol 3-beta-glucosyltransferase UGT80A2"/>
    <property type="match status" value="1"/>
</dbReference>
<evidence type="ECO:0000259" key="1">
    <source>
        <dbReference type="Pfam" id="PF03033"/>
    </source>
</evidence>
<dbReference type="CDD" id="cd03784">
    <property type="entry name" value="GT1_Gtf-like"/>
    <property type="match status" value="1"/>
</dbReference>
<dbReference type="Gene3D" id="3.40.50.2000">
    <property type="entry name" value="Glycogen Phosphorylase B"/>
    <property type="match status" value="2"/>
</dbReference>
<name>A0A426TP45_9CHLR</name>
<reference evidence="3 4" key="1">
    <citation type="submission" date="2018-12" db="EMBL/GenBank/DDBJ databases">
        <title>Genome Sequence of Candidatus Viridilinea halotolerans isolated from saline sulfide-rich spring.</title>
        <authorList>
            <person name="Grouzdev D.S."/>
            <person name="Burganskaya E.I."/>
            <person name="Krutkina M.S."/>
            <person name="Sukhacheva M.V."/>
            <person name="Gorlenko V.M."/>
        </authorList>
    </citation>
    <scope>NUCLEOTIDE SEQUENCE [LARGE SCALE GENOMIC DNA]</scope>
    <source>
        <strain evidence="3">Chok-6</strain>
    </source>
</reference>
<dbReference type="EMBL" id="RSAS01000971">
    <property type="protein sequence ID" value="RRR65020.1"/>
    <property type="molecule type" value="Genomic_DNA"/>
</dbReference>
<dbReference type="GO" id="GO:0008194">
    <property type="term" value="F:UDP-glycosyltransferase activity"/>
    <property type="evidence" value="ECO:0007669"/>
    <property type="project" value="InterPro"/>
</dbReference>
<dbReference type="SUPFAM" id="SSF53756">
    <property type="entry name" value="UDP-Glycosyltransferase/glycogen phosphorylase"/>
    <property type="match status" value="1"/>
</dbReference>
<accession>A0A426TP45</accession>
<dbReference type="GO" id="GO:0033072">
    <property type="term" value="P:vancomycin biosynthetic process"/>
    <property type="evidence" value="ECO:0007669"/>
    <property type="project" value="UniProtKB-ARBA"/>
</dbReference>
<comment type="caution">
    <text evidence="3">The sequence shown here is derived from an EMBL/GenBank/DDBJ whole genome shotgun (WGS) entry which is preliminary data.</text>
</comment>
<dbReference type="AlphaFoldDB" id="A0A426TP45"/>
<dbReference type="GO" id="GO:0005975">
    <property type="term" value="P:carbohydrate metabolic process"/>
    <property type="evidence" value="ECO:0007669"/>
    <property type="project" value="InterPro"/>
</dbReference>
<dbReference type="InterPro" id="IPR002213">
    <property type="entry name" value="UDP_glucos_trans"/>
</dbReference>
<evidence type="ECO:0000313" key="4">
    <source>
        <dbReference type="Proteomes" id="UP000280307"/>
    </source>
</evidence>
<evidence type="ECO:0000259" key="2">
    <source>
        <dbReference type="Pfam" id="PF06722"/>
    </source>
</evidence>
<gene>
    <name evidence="3" type="ORF">EI684_23610</name>
</gene>
<dbReference type="InterPro" id="IPR050426">
    <property type="entry name" value="Glycosyltransferase_28"/>
</dbReference>
<protein>
    <submittedName>
        <fullName evidence="3">Glycosyltransferase</fullName>
    </submittedName>
</protein>
<dbReference type="Pfam" id="PF03033">
    <property type="entry name" value="Glyco_transf_28"/>
    <property type="match status" value="1"/>
</dbReference>
<dbReference type="PANTHER" id="PTHR48050:SF13">
    <property type="entry name" value="STEROL 3-BETA-GLUCOSYLTRANSFERASE UGT80A2"/>
    <property type="match status" value="1"/>
</dbReference>
<keyword evidence="3" id="KW-0808">Transferase</keyword>
<evidence type="ECO:0000313" key="3">
    <source>
        <dbReference type="EMBL" id="RRR65020.1"/>
    </source>
</evidence>
<organism evidence="3 4">
    <name type="scientific">Candidatus Viridilinea halotolerans</name>
    <dbReference type="NCBI Taxonomy" id="2491704"/>
    <lineage>
        <taxon>Bacteria</taxon>
        <taxon>Bacillati</taxon>
        <taxon>Chloroflexota</taxon>
        <taxon>Chloroflexia</taxon>
        <taxon>Chloroflexales</taxon>
        <taxon>Chloroflexineae</taxon>
        <taxon>Oscillochloridaceae</taxon>
        <taxon>Candidatus Viridilinea</taxon>
    </lineage>
</organism>
<dbReference type="GO" id="GO:0016758">
    <property type="term" value="F:hexosyltransferase activity"/>
    <property type="evidence" value="ECO:0007669"/>
    <property type="project" value="InterPro"/>
</dbReference>
<dbReference type="InterPro" id="IPR004276">
    <property type="entry name" value="GlycoTrans_28_N"/>
</dbReference>